<accession>A0A9P7UQ24</accession>
<dbReference type="EMBL" id="CM032187">
    <property type="protein sequence ID" value="KAG7090272.1"/>
    <property type="molecule type" value="Genomic_DNA"/>
</dbReference>
<gene>
    <name evidence="2" type="ORF">E1B28_011869</name>
</gene>
<reference evidence="2" key="1">
    <citation type="journal article" date="2021" name="Genome Biol. Evol.">
        <title>The assembled and annotated genome of the fairy-ring fungus Marasmius oreades.</title>
        <authorList>
            <person name="Hiltunen M."/>
            <person name="Ament-Velasquez S.L."/>
            <person name="Johannesson H."/>
        </authorList>
    </citation>
    <scope>NUCLEOTIDE SEQUENCE</scope>
    <source>
        <strain evidence="2">03SP1</strain>
    </source>
</reference>
<evidence type="ECO:0000256" key="1">
    <source>
        <dbReference type="SAM" id="MobiDB-lite"/>
    </source>
</evidence>
<name>A0A9P7UQ24_9AGAR</name>
<dbReference type="GeneID" id="66080944"/>
<evidence type="ECO:0000313" key="3">
    <source>
        <dbReference type="Proteomes" id="UP001049176"/>
    </source>
</evidence>
<protein>
    <submittedName>
        <fullName evidence="2">Uncharacterized protein</fullName>
    </submittedName>
</protein>
<dbReference type="KEGG" id="more:E1B28_011869"/>
<keyword evidence="3" id="KW-1185">Reference proteome</keyword>
<feature type="region of interest" description="Disordered" evidence="1">
    <location>
        <begin position="1"/>
        <end position="31"/>
    </location>
</feature>
<sequence>MSGTQNLRKKQARGGQCVPGSRGFSSDLPPSDMSRVPFSSISLAVRGLRIRVITLVPSSATGVPVKAIHPYVHPFLRLPRDRYSTPHNHHHPDPHLIVPPLLTMSLGLVLPPSQPRYSCYHQRCAFLPPILASFILFNTYSSSTTSDLVQTEKKACDFGFFLTLKPVNETIREDQRRTEGIESRRRG</sequence>
<dbReference type="Proteomes" id="UP001049176">
    <property type="component" value="Chromosome 7"/>
</dbReference>
<organism evidence="2 3">
    <name type="scientific">Marasmius oreades</name>
    <name type="common">fairy-ring Marasmius</name>
    <dbReference type="NCBI Taxonomy" id="181124"/>
    <lineage>
        <taxon>Eukaryota</taxon>
        <taxon>Fungi</taxon>
        <taxon>Dikarya</taxon>
        <taxon>Basidiomycota</taxon>
        <taxon>Agaricomycotina</taxon>
        <taxon>Agaricomycetes</taxon>
        <taxon>Agaricomycetidae</taxon>
        <taxon>Agaricales</taxon>
        <taxon>Marasmiineae</taxon>
        <taxon>Marasmiaceae</taxon>
        <taxon>Marasmius</taxon>
    </lineage>
</organism>
<comment type="caution">
    <text evidence="2">The sequence shown here is derived from an EMBL/GenBank/DDBJ whole genome shotgun (WGS) entry which is preliminary data.</text>
</comment>
<evidence type="ECO:0000313" key="2">
    <source>
        <dbReference type="EMBL" id="KAG7090272.1"/>
    </source>
</evidence>
<proteinExistence type="predicted"/>
<dbReference type="AlphaFoldDB" id="A0A9P7UQ24"/>
<dbReference type="RefSeq" id="XP_043006742.1">
    <property type="nucleotide sequence ID" value="XM_043156927.1"/>
</dbReference>